<evidence type="ECO:0000256" key="6">
    <source>
        <dbReference type="ARBA" id="ARBA00023040"/>
    </source>
</evidence>
<evidence type="ECO:0000256" key="11">
    <source>
        <dbReference type="ARBA" id="ARBA00023224"/>
    </source>
</evidence>
<comment type="similarity">
    <text evidence="2 12">Belongs to the G-protein coupled receptor 1 family.</text>
</comment>
<feature type="region of interest" description="Disordered" evidence="13">
    <location>
        <begin position="1"/>
        <end position="28"/>
    </location>
</feature>
<dbReference type="PANTHER" id="PTHR24243">
    <property type="entry name" value="G-PROTEIN COUPLED RECEPTOR"/>
    <property type="match status" value="1"/>
</dbReference>
<dbReference type="InterPro" id="IPR000276">
    <property type="entry name" value="GPCR_Rhodpsn"/>
</dbReference>
<evidence type="ECO:0000256" key="14">
    <source>
        <dbReference type="SAM" id="Phobius"/>
    </source>
</evidence>
<dbReference type="PRINTS" id="PR00237">
    <property type="entry name" value="GPCRRHODOPSN"/>
</dbReference>
<keyword evidence="6 12" id="KW-0297">G-protein coupled receptor</keyword>
<comment type="subcellular location">
    <subcellularLocation>
        <location evidence="1">Cell membrane</location>
        <topology evidence="1">Multi-pass membrane protein</topology>
    </subcellularLocation>
</comment>
<dbReference type="Proteomes" id="UP000821866">
    <property type="component" value="Chromosome 11"/>
</dbReference>
<feature type="transmembrane region" description="Helical" evidence="14">
    <location>
        <begin position="127"/>
        <end position="148"/>
    </location>
</feature>
<dbReference type="PANTHER" id="PTHR24243:SF208">
    <property type="entry name" value="PYROKININ-1 RECEPTOR"/>
    <property type="match status" value="1"/>
</dbReference>
<keyword evidence="5 14" id="KW-1133">Transmembrane helix</keyword>
<dbReference type="GO" id="GO:0005886">
    <property type="term" value="C:plasma membrane"/>
    <property type="evidence" value="ECO:0007669"/>
    <property type="project" value="UniProtKB-SubCell"/>
</dbReference>
<feature type="region of interest" description="Disordered" evidence="13">
    <location>
        <begin position="325"/>
        <end position="358"/>
    </location>
</feature>
<organism evidence="16 17">
    <name type="scientific">Rhipicephalus microplus</name>
    <name type="common">Cattle tick</name>
    <name type="synonym">Boophilus microplus</name>
    <dbReference type="NCBI Taxonomy" id="6941"/>
    <lineage>
        <taxon>Eukaryota</taxon>
        <taxon>Metazoa</taxon>
        <taxon>Ecdysozoa</taxon>
        <taxon>Arthropoda</taxon>
        <taxon>Chelicerata</taxon>
        <taxon>Arachnida</taxon>
        <taxon>Acari</taxon>
        <taxon>Parasitiformes</taxon>
        <taxon>Ixodida</taxon>
        <taxon>Ixodoidea</taxon>
        <taxon>Ixodidae</taxon>
        <taxon>Rhipicephalinae</taxon>
        <taxon>Rhipicephalus</taxon>
        <taxon>Boophilus</taxon>
    </lineage>
</organism>
<dbReference type="PROSITE" id="PS50262">
    <property type="entry name" value="G_PROTEIN_RECEP_F1_2"/>
    <property type="match status" value="1"/>
</dbReference>
<protein>
    <recommendedName>
        <fullName evidence="15">G-protein coupled receptors family 1 profile domain-containing protein</fullName>
    </recommendedName>
</protein>
<evidence type="ECO:0000256" key="1">
    <source>
        <dbReference type="ARBA" id="ARBA00004651"/>
    </source>
</evidence>
<feature type="region of interest" description="Disordered" evidence="13">
    <location>
        <begin position="86"/>
        <end position="114"/>
    </location>
</feature>
<feature type="compositionally biased region" description="Basic and acidic residues" evidence="13">
    <location>
        <begin position="16"/>
        <end position="26"/>
    </location>
</feature>
<dbReference type="AlphaFoldDB" id="A0A9J6EM56"/>
<dbReference type="Gene3D" id="1.20.1070.10">
    <property type="entry name" value="Rhodopsin 7-helix transmembrane proteins"/>
    <property type="match status" value="1"/>
</dbReference>
<evidence type="ECO:0000256" key="3">
    <source>
        <dbReference type="ARBA" id="ARBA00022475"/>
    </source>
</evidence>
<evidence type="ECO:0000256" key="12">
    <source>
        <dbReference type="RuleBase" id="RU000688"/>
    </source>
</evidence>
<dbReference type="InterPro" id="IPR017452">
    <property type="entry name" value="GPCR_Rhodpsn_7TM"/>
</dbReference>
<evidence type="ECO:0000256" key="7">
    <source>
        <dbReference type="ARBA" id="ARBA00023136"/>
    </source>
</evidence>
<evidence type="ECO:0000256" key="9">
    <source>
        <dbReference type="ARBA" id="ARBA00023170"/>
    </source>
</evidence>
<evidence type="ECO:0000256" key="4">
    <source>
        <dbReference type="ARBA" id="ARBA00022692"/>
    </source>
</evidence>
<dbReference type="Pfam" id="PF00001">
    <property type="entry name" value="7tm_1"/>
    <property type="match status" value="1"/>
</dbReference>
<keyword evidence="11 12" id="KW-0807">Transducer</keyword>
<dbReference type="PRINTS" id="PR01565">
    <property type="entry name" value="NEUROMEDINUR"/>
</dbReference>
<evidence type="ECO:0000256" key="8">
    <source>
        <dbReference type="ARBA" id="ARBA00023157"/>
    </source>
</evidence>
<feature type="domain" description="G-protein coupled receptors family 1 profile" evidence="15">
    <location>
        <begin position="139"/>
        <end position="387"/>
    </location>
</feature>
<reference evidence="16" key="2">
    <citation type="submission" date="2021-09" db="EMBL/GenBank/DDBJ databases">
        <authorList>
            <person name="Jia N."/>
            <person name="Wang J."/>
            <person name="Shi W."/>
            <person name="Du L."/>
            <person name="Sun Y."/>
            <person name="Zhan W."/>
            <person name="Jiang J."/>
            <person name="Wang Q."/>
            <person name="Zhang B."/>
            <person name="Ji P."/>
            <person name="Sakyi L.B."/>
            <person name="Cui X."/>
            <person name="Yuan T."/>
            <person name="Jiang B."/>
            <person name="Yang W."/>
            <person name="Lam T.T.-Y."/>
            <person name="Chang Q."/>
            <person name="Ding S."/>
            <person name="Wang X."/>
            <person name="Zhu J."/>
            <person name="Ruan X."/>
            <person name="Zhao L."/>
            <person name="Wei J."/>
            <person name="Que T."/>
            <person name="Du C."/>
            <person name="Cheng J."/>
            <person name="Dai P."/>
            <person name="Han X."/>
            <person name="Huang E."/>
            <person name="Gao Y."/>
            <person name="Liu J."/>
            <person name="Shao H."/>
            <person name="Ye R."/>
            <person name="Li L."/>
            <person name="Wei W."/>
            <person name="Wang X."/>
            <person name="Wang C."/>
            <person name="Huo Q."/>
            <person name="Li W."/>
            <person name="Guo W."/>
            <person name="Chen H."/>
            <person name="Chen S."/>
            <person name="Zhou L."/>
            <person name="Zhou L."/>
            <person name="Ni X."/>
            <person name="Tian J."/>
            <person name="Zhou Y."/>
            <person name="Sheng Y."/>
            <person name="Liu T."/>
            <person name="Pan Y."/>
            <person name="Xia L."/>
            <person name="Li J."/>
            <person name="Zhao F."/>
            <person name="Cao W."/>
        </authorList>
    </citation>
    <scope>NUCLEOTIDE SEQUENCE</scope>
    <source>
        <strain evidence="16">Rmic-2018</strain>
        <tissue evidence="16">Larvae</tissue>
    </source>
</reference>
<proteinExistence type="inferred from homology"/>
<feature type="transmembrane region" description="Helical" evidence="14">
    <location>
        <begin position="160"/>
        <end position="176"/>
    </location>
</feature>
<dbReference type="InterPro" id="IPR005390">
    <property type="entry name" value="NeuromedU_rcpt"/>
</dbReference>
<accession>A0A9J6EM56</accession>
<keyword evidence="4 12" id="KW-0812">Transmembrane</keyword>
<evidence type="ECO:0000259" key="15">
    <source>
        <dbReference type="PROSITE" id="PS50262"/>
    </source>
</evidence>
<evidence type="ECO:0000256" key="2">
    <source>
        <dbReference type="ARBA" id="ARBA00010663"/>
    </source>
</evidence>
<keyword evidence="7 14" id="KW-0472">Membrane</keyword>
<dbReference type="EMBL" id="JABSTU010000003">
    <property type="protein sequence ID" value="KAH8035197.1"/>
    <property type="molecule type" value="Genomic_DNA"/>
</dbReference>
<feature type="transmembrane region" description="Helical" evidence="14">
    <location>
        <begin position="244"/>
        <end position="266"/>
    </location>
</feature>
<dbReference type="PROSITE" id="PS00237">
    <property type="entry name" value="G_PROTEIN_RECEP_F1_1"/>
    <property type="match status" value="1"/>
</dbReference>
<keyword evidence="10" id="KW-0325">Glycoprotein</keyword>
<keyword evidence="17" id="KW-1185">Reference proteome</keyword>
<evidence type="ECO:0000313" key="17">
    <source>
        <dbReference type="Proteomes" id="UP000821866"/>
    </source>
</evidence>
<evidence type="ECO:0000256" key="5">
    <source>
        <dbReference type="ARBA" id="ARBA00022989"/>
    </source>
</evidence>
<keyword evidence="8" id="KW-1015">Disulfide bond</keyword>
<comment type="caution">
    <text evidence="16">The sequence shown here is derived from an EMBL/GenBank/DDBJ whole genome shotgun (WGS) entry which is preliminary data.</text>
</comment>
<reference evidence="16" key="1">
    <citation type="journal article" date="2020" name="Cell">
        <title>Large-Scale Comparative Analyses of Tick Genomes Elucidate Their Genetic Diversity and Vector Capacities.</title>
        <authorList>
            <consortium name="Tick Genome and Microbiome Consortium (TIGMIC)"/>
            <person name="Jia N."/>
            <person name="Wang J."/>
            <person name="Shi W."/>
            <person name="Du L."/>
            <person name="Sun Y."/>
            <person name="Zhan W."/>
            <person name="Jiang J.F."/>
            <person name="Wang Q."/>
            <person name="Zhang B."/>
            <person name="Ji P."/>
            <person name="Bell-Sakyi L."/>
            <person name="Cui X.M."/>
            <person name="Yuan T.T."/>
            <person name="Jiang B.G."/>
            <person name="Yang W.F."/>
            <person name="Lam T.T."/>
            <person name="Chang Q.C."/>
            <person name="Ding S.J."/>
            <person name="Wang X.J."/>
            <person name="Zhu J.G."/>
            <person name="Ruan X.D."/>
            <person name="Zhao L."/>
            <person name="Wei J.T."/>
            <person name="Ye R.Z."/>
            <person name="Que T.C."/>
            <person name="Du C.H."/>
            <person name="Zhou Y.H."/>
            <person name="Cheng J.X."/>
            <person name="Dai P.F."/>
            <person name="Guo W.B."/>
            <person name="Han X.H."/>
            <person name="Huang E.J."/>
            <person name="Li L.F."/>
            <person name="Wei W."/>
            <person name="Gao Y.C."/>
            <person name="Liu J.Z."/>
            <person name="Shao H.Z."/>
            <person name="Wang X."/>
            <person name="Wang C.C."/>
            <person name="Yang T.C."/>
            <person name="Huo Q.B."/>
            <person name="Li W."/>
            <person name="Chen H.Y."/>
            <person name="Chen S.E."/>
            <person name="Zhou L.G."/>
            <person name="Ni X.B."/>
            <person name="Tian J.H."/>
            <person name="Sheng Y."/>
            <person name="Liu T."/>
            <person name="Pan Y.S."/>
            <person name="Xia L.Y."/>
            <person name="Li J."/>
            <person name="Zhao F."/>
            <person name="Cao W.C."/>
        </authorList>
    </citation>
    <scope>NUCLEOTIDE SEQUENCE</scope>
    <source>
        <strain evidence="16">Rmic-2018</strain>
    </source>
</reference>
<keyword evidence="9 12" id="KW-0675">Receptor</keyword>
<dbReference type="VEuPathDB" id="VectorBase:LOC119181892"/>
<evidence type="ECO:0000256" key="10">
    <source>
        <dbReference type="ARBA" id="ARBA00023180"/>
    </source>
</evidence>
<gene>
    <name evidence="16" type="ORF">HPB51_004438</name>
</gene>
<name>A0A9J6EM56_RHIMP</name>
<evidence type="ECO:0000313" key="16">
    <source>
        <dbReference type="EMBL" id="KAH8035197.1"/>
    </source>
</evidence>
<dbReference type="SUPFAM" id="SSF81321">
    <property type="entry name" value="Family A G protein-coupled receptor-like"/>
    <property type="match status" value="1"/>
</dbReference>
<keyword evidence="3" id="KW-1003">Cell membrane</keyword>
<dbReference type="GO" id="GO:0001607">
    <property type="term" value="F:neuromedin U receptor activity"/>
    <property type="evidence" value="ECO:0007669"/>
    <property type="project" value="InterPro"/>
</dbReference>
<feature type="transmembrane region" description="Helical" evidence="14">
    <location>
        <begin position="297"/>
        <end position="318"/>
    </location>
</feature>
<sequence length="387" mass="42473">MVSTGWGSKPARAHRRIGDHQIREEPSCNGWSGMAVIKAAMAESDTRQGGLEGREEIVELQCRPPVGATWLRTMAYDMDTSSSSELSADEWSSRNITGAGGGDNSSPQYLSEGEEEEPLTTVVAMTVVYAVILVTGVTGNVCTCIVIARNRYMHTATNFYLFSLSVSDLLLLLLGLPQEMYQLWRKYPYAFGEAFCVLRGLTSEMSTNASILTITAFTVERYVAICHPLRAHTMSQLPRAIRSIVGIWIVAGAFAVPLALQFGIVYQPTADGSGFLPETAACMLKRPVEHAFTVSTVLFFVLPISVISVLYILIGLQLRRSNAATRRDCSPDMNGKSHHPRSNAMVPMRTPRQSGGGSKRAVVKMLDCCQSIIRQETLLRATVRTRQ</sequence>
<evidence type="ECO:0000256" key="13">
    <source>
        <dbReference type="SAM" id="MobiDB-lite"/>
    </source>
</evidence>